<evidence type="ECO:0000256" key="4">
    <source>
        <dbReference type="RuleBase" id="RU361153"/>
    </source>
</evidence>
<keyword evidence="5" id="KW-0472">Membrane</keyword>
<dbReference type="GO" id="GO:0005576">
    <property type="term" value="C:extracellular region"/>
    <property type="evidence" value="ECO:0007669"/>
    <property type="project" value="TreeGrafter"/>
</dbReference>
<dbReference type="STRING" id="269670.SAMN02982927_00547"/>
<proteinExistence type="inferred from homology"/>
<dbReference type="GO" id="GO:0009986">
    <property type="term" value="C:cell surface"/>
    <property type="evidence" value="ECO:0007669"/>
    <property type="project" value="TreeGrafter"/>
</dbReference>
<comment type="similarity">
    <text evidence="4">Belongs to the glycosyl hydrolase 5 (cellulase A) family.</text>
</comment>
<evidence type="ECO:0000256" key="1">
    <source>
        <dbReference type="ARBA" id="ARBA00022729"/>
    </source>
</evidence>
<evidence type="ECO:0000256" key="5">
    <source>
        <dbReference type="SAM" id="Phobius"/>
    </source>
</evidence>
<keyword evidence="8" id="KW-1185">Reference proteome</keyword>
<dbReference type="InterPro" id="IPR050386">
    <property type="entry name" value="Glycosyl_hydrolase_5"/>
</dbReference>
<dbReference type="EMBL" id="FOOY01000004">
    <property type="protein sequence ID" value="SFG06958.1"/>
    <property type="molecule type" value="Genomic_DNA"/>
</dbReference>
<sequence length="344" mass="40782">MKVNKVRLMIIMFLICVLLLTTVSLTWFIRNKTGEKRPLELRSMNIGNALDAPRNQPWDVKMNSDYFKIIKKAGFNSVRLPVRFSDYAKDNPNNVLDEVFMKQVDGYIKEALSQKLTIILDLHHFQEIMKNPDKYHRCFLRIWQQLSERYKNYPSGLIFEVLNEPQENLEGNLWNKYMAEAIKIIRKSNPTRTIIVGPDNYYSLYRLNALKIPKDDHLVVSFHYYEPTTFTFQKSPYLGFQKYHDVQWNGSSDEVDTIKNKFSKVRKWADEHDVSIYLGEFGANKEAPYESRVRWTREVREQAEKYGFSWGYWEFASLFGVYDAQNNSWDKQMLRTLIPNSTDK</sequence>
<keyword evidence="1" id="KW-0732">Signal</keyword>
<keyword evidence="5" id="KW-1133">Transmembrane helix</keyword>
<evidence type="ECO:0000256" key="2">
    <source>
        <dbReference type="ARBA" id="ARBA00022801"/>
    </source>
</evidence>
<feature type="domain" description="Glycoside hydrolase family 5" evidence="6">
    <location>
        <begin position="62"/>
        <end position="315"/>
    </location>
</feature>
<gene>
    <name evidence="7" type="ORF">SAMN02982927_00547</name>
</gene>
<dbReference type="OrthoDB" id="9800955at2"/>
<dbReference type="InterPro" id="IPR001547">
    <property type="entry name" value="Glyco_hydro_5"/>
</dbReference>
<keyword evidence="5" id="KW-0812">Transmembrane</keyword>
<dbReference type="InterPro" id="IPR017853">
    <property type="entry name" value="GH"/>
</dbReference>
<keyword evidence="2 4" id="KW-0378">Hydrolase</keyword>
<dbReference type="SUPFAM" id="SSF51445">
    <property type="entry name" value="(Trans)glycosidases"/>
    <property type="match status" value="1"/>
</dbReference>
<dbReference type="Pfam" id="PF00150">
    <property type="entry name" value="Cellulase"/>
    <property type="match status" value="1"/>
</dbReference>
<dbReference type="AlphaFoldDB" id="A0A1I2NT90"/>
<evidence type="ECO:0000313" key="7">
    <source>
        <dbReference type="EMBL" id="SFG06958.1"/>
    </source>
</evidence>
<evidence type="ECO:0000259" key="6">
    <source>
        <dbReference type="Pfam" id="PF00150"/>
    </source>
</evidence>
<evidence type="ECO:0000256" key="3">
    <source>
        <dbReference type="ARBA" id="ARBA00023295"/>
    </source>
</evidence>
<dbReference type="GO" id="GO:0009251">
    <property type="term" value="P:glucan catabolic process"/>
    <property type="evidence" value="ECO:0007669"/>
    <property type="project" value="TreeGrafter"/>
</dbReference>
<organism evidence="7 8">
    <name type="scientific">Sporolactobacillus nakayamae</name>
    <dbReference type="NCBI Taxonomy" id="269670"/>
    <lineage>
        <taxon>Bacteria</taxon>
        <taxon>Bacillati</taxon>
        <taxon>Bacillota</taxon>
        <taxon>Bacilli</taxon>
        <taxon>Bacillales</taxon>
        <taxon>Sporolactobacillaceae</taxon>
        <taxon>Sporolactobacillus</taxon>
    </lineage>
</organism>
<reference evidence="8" key="1">
    <citation type="submission" date="2016-10" db="EMBL/GenBank/DDBJ databases">
        <authorList>
            <person name="Varghese N."/>
            <person name="Submissions S."/>
        </authorList>
    </citation>
    <scope>NUCLEOTIDE SEQUENCE [LARGE SCALE GENOMIC DNA]</scope>
    <source>
        <strain evidence="8">ATCC 700379</strain>
    </source>
</reference>
<dbReference type="GO" id="GO:0008422">
    <property type="term" value="F:beta-glucosidase activity"/>
    <property type="evidence" value="ECO:0007669"/>
    <property type="project" value="TreeGrafter"/>
</dbReference>
<accession>A0A1I2NT90</accession>
<dbReference type="PANTHER" id="PTHR31297:SF17">
    <property type="entry name" value="ENDOGLUCANASE"/>
    <property type="match status" value="1"/>
</dbReference>
<feature type="transmembrane region" description="Helical" evidence="5">
    <location>
        <begin position="6"/>
        <end position="29"/>
    </location>
</feature>
<dbReference type="PANTHER" id="PTHR31297">
    <property type="entry name" value="GLUCAN ENDO-1,6-BETA-GLUCOSIDASE B"/>
    <property type="match status" value="1"/>
</dbReference>
<keyword evidence="3 4" id="KW-0326">Glycosidase</keyword>
<name>A0A1I2NT90_9BACL</name>
<protein>
    <submittedName>
        <fullName evidence="7">Endoglucanase</fullName>
    </submittedName>
</protein>
<dbReference type="Gene3D" id="3.20.20.80">
    <property type="entry name" value="Glycosidases"/>
    <property type="match status" value="1"/>
</dbReference>
<dbReference type="Proteomes" id="UP000198752">
    <property type="component" value="Unassembled WGS sequence"/>
</dbReference>
<evidence type="ECO:0000313" key="8">
    <source>
        <dbReference type="Proteomes" id="UP000198752"/>
    </source>
</evidence>